<feature type="signal peptide" evidence="1">
    <location>
        <begin position="1"/>
        <end position="33"/>
    </location>
</feature>
<keyword evidence="1" id="KW-0732">Signal</keyword>
<comment type="caution">
    <text evidence="2">The sequence shown here is derived from an EMBL/GenBank/DDBJ whole genome shotgun (WGS) entry which is preliminary data.</text>
</comment>
<feature type="chain" id="PRO_5045656062" description="Type 1 fimbrial protein" evidence="1">
    <location>
        <begin position="34"/>
        <end position="109"/>
    </location>
</feature>
<evidence type="ECO:0000313" key="3">
    <source>
        <dbReference type="Proteomes" id="UP001611251"/>
    </source>
</evidence>
<accession>A0ABW7PWY3</accession>
<dbReference type="EMBL" id="JBGFSN010000004">
    <property type="protein sequence ID" value="MFH8134838.1"/>
    <property type="molecule type" value="Genomic_DNA"/>
</dbReference>
<evidence type="ECO:0000313" key="2">
    <source>
        <dbReference type="EMBL" id="MFH8134838.1"/>
    </source>
</evidence>
<dbReference type="RefSeq" id="WP_397214974.1">
    <property type="nucleotide sequence ID" value="NZ_JBGFSN010000004.1"/>
</dbReference>
<sequence length="109" mass="12325">MYVRLKKKKIFFLKTIFPAVFFSALSLPMTAAADTGTVHFQGKIVEDGCETSGADTAPRIRCYRQGKWLSQPIMMKADTQGYLPGNIGTTQLRWIDKDKKLAIMTISYR</sequence>
<evidence type="ECO:0000256" key="1">
    <source>
        <dbReference type="SAM" id="SignalP"/>
    </source>
</evidence>
<reference evidence="2 3" key="1">
    <citation type="submission" date="2024-08" db="EMBL/GenBank/DDBJ databases">
        <title>Pantoea ronii - a newly identified human opportunistic pathogen.</title>
        <authorList>
            <person name="Keidar-Friedman D."/>
            <person name="Sorek N."/>
            <person name="Leshin-Carmel D."/>
            <person name="Tsur A."/>
            <person name="Amsalem M."/>
            <person name="Tolkach D."/>
            <person name="Brosh-Nissimov T."/>
        </authorList>
    </citation>
    <scope>NUCLEOTIDE SEQUENCE [LARGE SCALE GENOMIC DNA]</scope>
    <source>
        <strain evidence="2 3">AA23256</strain>
    </source>
</reference>
<organism evidence="2 3">
    <name type="scientific">Pantoea osteomyelitidis</name>
    <dbReference type="NCBI Taxonomy" id="3230026"/>
    <lineage>
        <taxon>Bacteria</taxon>
        <taxon>Pseudomonadati</taxon>
        <taxon>Pseudomonadota</taxon>
        <taxon>Gammaproteobacteria</taxon>
        <taxon>Enterobacterales</taxon>
        <taxon>Erwiniaceae</taxon>
        <taxon>Pantoea</taxon>
    </lineage>
</organism>
<protein>
    <recommendedName>
        <fullName evidence="4">Type 1 fimbrial protein</fullName>
    </recommendedName>
</protein>
<evidence type="ECO:0008006" key="4">
    <source>
        <dbReference type="Google" id="ProtNLM"/>
    </source>
</evidence>
<dbReference type="Proteomes" id="UP001611251">
    <property type="component" value="Unassembled WGS sequence"/>
</dbReference>
<proteinExistence type="predicted"/>
<keyword evidence="3" id="KW-1185">Reference proteome</keyword>
<name>A0ABW7PWY3_9GAMM</name>
<gene>
    <name evidence="2" type="ORF">ABU178_11740</name>
</gene>